<proteinExistence type="predicted"/>
<dbReference type="STRING" id="512763.DC20_18860"/>
<feature type="domain" description="DUF4440" evidence="2">
    <location>
        <begin position="38"/>
        <end position="144"/>
    </location>
</feature>
<name>A0A0P0CVE5_9BACT</name>
<dbReference type="PATRIC" id="fig|512763.3.peg.4140"/>
<keyword evidence="4" id="KW-1185">Reference proteome</keyword>
<dbReference type="Proteomes" id="UP000061382">
    <property type="component" value="Chromosome"/>
</dbReference>
<dbReference type="AlphaFoldDB" id="A0A0P0CVE5"/>
<feature type="signal peptide" evidence="1">
    <location>
        <begin position="1"/>
        <end position="27"/>
    </location>
</feature>
<accession>A0A0P0CVE5</accession>
<dbReference type="KEGG" id="rti:DC20_18860"/>
<dbReference type="OrthoDB" id="120856at2"/>
<evidence type="ECO:0000259" key="2">
    <source>
        <dbReference type="Pfam" id="PF14534"/>
    </source>
</evidence>
<dbReference type="EMBL" id="CP012643">
    <property type="protein sequence ID" value="ALJ00660.1"/>
    <property type="molecule type" value="Genomic_DNA"/>
</dbReference>
<feature type="chain" id="PRO_5006042933" evidence="1">
    <location>
        <begin position="28"/>
        <end position="150"/>
    </location>
</feature>
<gene>
    <name evidence="3" type="ORF">DC20_18860</name>
</gene>
<evidence type="ECO:0000256" key="1">
    <source>
        <dbReference type="SAM" id="SignalP"/>
    </source>
</evidence>
<dbReference type="Gene3D" id="3.10.450.50">
    <property type="match status" value="1"/>
</dbReference>
<evidence type="ECO:0000313" key="4">
    <source>
        <dbReference type="Proteomes" id="UP000061382"/>
    </source>
</evidence>
<dbReference type="InterPro" id="IPR027843">
    <property type="entry name" value="DUF4440"/>
</dbReference>
<dbReference type="InterPro" id="IPR032710">
    <property type="entry name" value="NTF2-like_dom_sf"/>
</dbReference>
<sequence>MKQTLLFTKLFVLLALCATLGCRPSLGTTVNLGNEIEQVMASQSQAWNKGDLEAFMEPYWKSDSLLFLGKSGPTYGWEKTLQNYRKNYPSPEAMGKLTFTLIKTEKLSKDAAFVVGKWHLGRSIGDLEGHFTLLFRKIDSKWKIVADHSS</sequence>
<reference evidence="3 4" key="1">
    <citation type="submission" date="2015-08" db="EMBL/GenBank/DDBJ databases">
        <title>Complete genome sequence of Rufibacter tibetensis strain 1351t, a radiation-resistant bacterium from tibet plateau.</title>
        <authorList>
            <person name="Dai J."/>
        </authorList>
    </citation>
    <scope>NUCLEOTIDE SEQUENCE [LARGE SCALE GENOMIC DNA]</scope>
    <source>
        <strain evidence="3 4">1351</strain>
    </source>
</reference>
<dbReference type="Pfam" id="PF14534">
    <property type="entry name" value="DUF4440"/>
    <property type="match status" value="1"/>
</dbReference>
<evidence type="ECO:0000313" key="3">
    <source>
        <dbReference type="EMBL" id="ALJ00660.1"/>
    </source>
</evidence>
<keyword evidence="1" id="KW-0732">Signal</keyword>
<dbReference type="SUPFAM" id="SSF54427">
    <property type="entry name" value="NTF2-like"/>
    <property type="match status" value="1"/>
</dbReference>
<dbReference type="PROSITE" id="PS51257">
    <property type="entry name" value="PROKAR_LIPOPROTEIN"/>
    <property type="match status" value="1"/>
</dbReference>
<organism evidence="3 4">
    <name type="scientific">Rufibacter tibetensis</name>
    <dbReference type="NCBI Taxonomy" id="512763"/>
    <lineage>
        <taxon>Bacteria</taxon>
        <taxon>Pseudomonadati</taxon>
        <taxon>Bacteroidota</taxon>
        <taxon>Cytophagia</taxon>
        <taxon>Cytophagales</taxon>
        <taxon>Hymenobacteraceae</taxon>
        <taxon>Rufibacter</taxon>
    </lineage>
</organism>
<protein>
    <submittedName>
        <fullName evidence="3">L-asparaginase</fullName>
    </submittedName>
</protein>